<sequence length="476" mass="49954">MRGDFNGDDVVTGSGATLSFSGNTENAYHVVVSAGDEGSAELDGFTITGGNANLASSIIVNGRNVSGGIGGGLANVNSGSREANLIIKQNSAIVGGGMMNYSAYPRLYNSTLNNNYAVSHGGGMADDNSQSVLNNLFISGNNSSGDGGGIYSYSSGISLGNTTISGNVAASGASELYLSDGSLHVYNSILIGSEENAVVLESLTGIEASYSLMLGSTFPHNINASKYAPGDIFTNPSLGDYTLKAGSVALNAGSDALYESYSGSITTDKDIAGNPRLVGSSIDMGAFEAPQSVLPVTLISFTASLQGENNVLLQWSTASELNNKGFEIEMSSTGKTFQKVGFVMGNGTTGANHHYQSQLTNLSAGVSYFRLKIIDMDDSFTYSRLRSVKITNEVELTSKLYPNPLTGGHIYLEMVRQPISSASVKITNTLGQVVKTSDYKNITGPLEIEMQGAAGTYYIEVTLENAETFVWRIVKF</sequence>
<dbReference type="NCBIfam" id="TIGR04183">
    <property type="entry name" value="Por_Secre_tail"/>
    <property type="match status" value="1"/>
</dbReference>
<protein>
    <submittedName>
        <fullName evidence="1">T9SS type A sorting domain-containing protein</fullName>
    </submittedName>
</protein>
<dbReference type="EMBL" id="SZVO01000004">
    <property type="protein sequence ID" value="TKT92236.1"/>
    <property type="molecule type" value="Genomic_DNA"/>
</dbReference>
<dbReference type="AlphaFoldDB" id="A0A4U6D6B2"/>
<evidence type="ECO:0000313" key="2">
    <source>
        <dbReference type="Proteomes" id="UP000304900"/>
    </source>
</evidence>
<reference evidence="1 2" key="1">
    <citation type="submission" date="2019-05" db="EMBL/GenBank/DDBJ databases">
        <title>Dyadobacter AR-3-8 sp. nov., isolated from arctic soil.</title>
        <authorList>
            <person name="Chaudhary D.K."/>
        </authorList>
    </citation>
    <scope>NUCLEOTIDE SEQUENCE [LARGE SCALE GENOMIC DNA]</scope>
    <source>
        <strain evidence="1 2">AR-3-8</strain>
    </source>
</reference>
<evidence type="ECO:0000313" key="1">
    <source>
        <dbReference type="EMBL" id="TKT92236.1"/>
    </source>
</evidence>
<comment type="caution">
    <text evidence="1">The sequence shown here is derived from an EMBL/GenBank/DDBJ whole genome shotgun (WGS) entry which is preliminary data.</text>
</comment>
<dbReference type="InterPro" id="IPR011050">
    <property type="entry name" value="Pectin_lyase_fold/virulence"/>
</dbReference>
<dbReference type="OrthoDB" id="1490051at2"/>
<dbReference type="InterPro" id="IPR059226">
    <property type="entry name" value="Choice_anch_Q_dom"/>
</dbReference>
<proteinExistence type="predicted"/>
<accession>A0A4U6D6B2</accession>
<gene>
    <name evidence="1" type="ORF">FDK13_09635</name>
</gene>
<organism evidence="1 2">
    <name type="scientific">Dyadobacter frigoris</name>
    <dbReference type="NCBI Taxonomy" id="2576211"/>
    <lineage>
        <taxon>Bacteria</taxon>
        <taxon>Pseudomonadati</taxon>
        <taxon>Bacteroidota</taxon>
        <taxon>Cytophagia</taxon>
        <taxon>Cytophagales</taxon>
        <taxon>Spirosomataceae</taxon>
        <taxon>Dyadobacter</taxon>
    </lineage>
</organism>
<dbReference type="SUPFAM" id="SSF51126">
    <property type="entry name" value="Pectin lyase-like"/>
    <property type="match status" value="1"/>
</dbReference>
<keyword evidence="2" id="KW-1185">Reference proteome</keyword>
<dbReference type="Proteomes" id="UP000304900">
    <property type="component" value="Unassembled WGS sequence"/>
</dbReference>
<dbReference type="NCBIfam" id="NF041518">
    <property type="entry name" value="choice_anch_Q"/>
    <property type="match status" value="1"/>
</dbReference>
<dbReference type="RefSeq" id="WP_137339781.1">
    <property type="nucleotide sequence ID" value="NZ_BSQH01000007.1"/>
</dbReference>
<dbReference type="InterPro" id="IPR026444">
    <property type="entry name" value="Secre_tail"/>
</dbReference>
<name>A0A4U6D6B2_9BACT</name>